<dbReference type="AlphaFoldDB" id="A0A5B9DTG1"/>
<keyword evidence="2" id="KW-0378">Hydrolase</keyword>
<keyword evidence="3" id="KW-1185">Reference proteome</keyword>
<evidence type="ECO:0000256" key="1">
    <source>
        <dbReference type="SAM" id="SignalP"/>
    </source>
</evidence>
<proteinExistence type="predicted"/>
<protein>
    <submittedName>
        <fullName evidence="2">Acyloxyacyl hydrolase</fullName>
    </submittedName>
</protein>
<gene>
    <name evidence="2" type="ORF">FNA67_20820</name>
</gene>
<dbReference type="KEGG" id="yti:FNA67_20820"/>
<feature type="chain" id="PRO_5023119224" evidence="1">
    <location>
        <begin position="24"/>
        <end position="183"/>
    </location>
</feature>
<name>A0A5B9DTG1_9HYPH</name>
<reference evidence="2 3" key="1">
    <citation type="journal article" date="2015" name="Int. J. Syst. Evol. Microbiol.">
        <title>Youhaiella tibetensis gen. nov., sp. nov., isolated from subsurface sediment.</title>
        <authorList>
            <person name="Wang Y.X."/>
            <person name="Huang F.Q."/>
            <person name="Nogi Y."/>
            <person name="Pang S.J."/>
            <person name="Wang P.K."/>
            <person name="Lv J."/>
        </authorList>
    </citation>
    <scope>NUCLEOTIDE SEQUENCE [LARGE SCALE GENOMIC DNA]</scope>
    <source>
        <strain evidence="3">fig4</strain>
    </source>
</reference>
<dbReference type="OrthoDB" id="8112769at2"/>
<dbReference type="Pfam" id="PF09411">
    <property type="entry name" value="PagL"/>
    <property type="match status" value="1"/>
</dbReference>
<feature type="signal peptide" evidence="1">
    <location>
        <begin position="1"/>
        <end position="23"/>
    </location>
</feature>
<organism evidence="2 3">
    <name type="scientific">Paradevosia tibetensis</name>
    <dbReference type="NCBI Taxonomy" id="1447062"/>
    <lineage>
        <taxon>Bacteria</taxon>
        <taxon>Pseudomonadati</taxon>
        <taxon>Pseudomonadota</taxon>
        <taxon>Alphaproteobacteria</taxon>
        <taxon>Hyphomicrobiales</taxon>
        <taxon>Devosiaceae</taxon>
        <taxon>Paradevosia</taxon>
    </lineage>
</organism>
<accession>A0A5B9DTG1</accession>
<dbReference type="EMBL" id="CP041690">
    <property type="protein sequence ID" value="QEE22456.1"/>
    <property type="molecule type" value="Genomic_DNA"/>
</dbReference>
<keyword evidence="1" id="KW-0732">Signal</keyword>
<evidence type="ECO:0000313" key="2">
    <source>
        <dbReference type="EMBL" id="QEE22456.1"/>
    </source>
</evidence>
<sequence length="183" mass="19029">MLRPISVAFLLLSTLAVATPASAQALGGVEVRGGIFGHSVDGSDGFHLNRIEDVNFEALFTMPQLDSFIWLGQVRPHVGATVNLNGGESMAYAGLSWTVPLGETFFVEGAFGAAVHNGALHDAVAPARSLGCPVLFHEAVSVGANLTTNASIMVTAEHASHAGLCGDDNRGLTNLGVRLGFKF</sequence>
<dbReference type="Gene3D" id="2.40.160.20">
    <property type="match status" value="1"/>
</dbReference>
<dbReference type="InterPro" id="IPR018550">
    <property type="entry name" value="Lipid-A_deacylase-rel"/>
</dbReference>
<evidence type="ECO:0000313" key="3">
    <source>
        <dbReference type="Proteomes" id="UP000321062"/>
    </source>
</evidence>
<dbReference type="Proteomes" id="UP000321062">
    <property type="component" value="Chromosome"/>
</dbReference>
<dbReference type="GO" id="GO:0016787">
    <property type="term" value="F:hydrolase activity"/>
    <property type="evidence" value="ECO:0007669"/>
    <property type="project" value="UniProtKB-KW"/>
</dbReference>